<sequence>MASDNSRAALQETFRPTADRLLESLSKMPGPYIDRDKLPEDAFAISEFNAEDNTSLESSGLVFEPMPQANLDRYPPHRENFPLAGRYPGFEEFQPNPIRTTLFERMEQSAGTRARILEQCLRIMFIFWRRKLIRKSLIDKAGWEPIVYPNSFLSREGLLLRHLPPGWGGTVYENAHGFPHIMMLQVQEVSVTEDEMLVGEIGPIVQAIRNRLDQEDFADTTFVPVLVISLSGPQHGRITQGCFDRSGILQIRTSKLYSFMTEQEAPFDLFLRFLANTPQEHPDEKDSMVEIGG</sequence>
<evidence type="ECO:0000313" key="1">
    <source>
        <dbReference type="EMBL" id="OJJ01292.1"/>
    </source>
</evidence>
<dbReference type="RefSeq" id="XP_040667054.1">
    <property type="nucleotide sequence ID" value="XM_040817258.1"/>
</dbReference>
<gene>
    <name evidence="1" type="ORF">ASPVEDRAFT_82817</name>
</gene>
<protein>
    <submittedName>
        <fullName evidence="1">Uncharacterized protein</fullName>
    </submittedName>
</protein>
<proteinExistence type="predicted"/>
<dbReference type="VEuPathDB" id="FungiDB:ASPVEDRAFT_82817"/>
<organism evidence="1 2">
    <name type="scientific">Aspergillus versicolor CBS 583.65</name>
    <dbReference type="NCBI Taxonomy" id="1036611"/>
    <lineage>
        <taxon>Eukaryota</taxon>
        <taxon>Fungi</taxon>
        <taxon>Dikarya</taxon>
        <taxon>Ascomycota</taxon>
        <taxon>Pezizomycotina</taxon>
        <taxon>Eurotiomycetes</taxon>
        <taxon>Eurotiomycetidae</taxon>
        <taxon>Eurotiales</taxon>
        <taxon>Aspergillaceae</taxon>
        <taxon>Aspergillus</taxon>
        <taxon>Aspergillus subgen. Nidulantes</taxon>
    </lineage>
</organism>
<dbReference type="EMBL" id="KV878128">
    <property type="protein sequence ID" value="OJJ01292.1"/>
    <property type="molecule type" value="Genomic_DNA"/>
</dbReference>
<dbReference type="Proteomes" id="UP000184073">
    <property type="component" value="Unassembled WGS sequence"/>
</dbReference>
<dbReference type="GeneID" id="63732769"/>
<name>A0A1L9PIG7_ASPVE</name>
<evidence type="ECO:0000313" key="2">
    <source>
        <dbReference type="Proteomes" id="UP000184073"/>
    </source>
</evidence>
<dbReference type="AlphaFoldDB" id="A0A1L9PIG7"/>
<accession>A0A1L9PIG7</accession>
<keyword evidence="2" id="KW-1185">Reference proteome</keyword>
<dbReference type="STRING" id="1036611.A0A1L9PIG7"/>
<reference evidence="2" key="1">
    <citation type="journal article" date="2017" name="Genome Biol.">
        <title>Comparative genomics reveals high biological diversity and specific adaptations in the industrially and medically important fungal genus Aspergillus.</title>
        <authorList>
            <person name="de Vries R.P."/>
            <person name="Riley R."/>
            <person name="Wiebenga A."/>
            <person name="Aguilar-Osorio G."/>
            <person name="Amillis S."/>
            <person name="Uchima C.A."/>
            <person name="Anderluh G."/>
            <person name="Asadollahi M."/>
            <person name="Askin M."/>
            <person name="Barry K."/>
            <person name="Battaglia E."/>
            <person name="Bayram O."/>
            <person name="Benocci T."/>
            <person name="Braus-Stromeyer S.A."/>
            <person name="Caldana C."/>
            <person name="Canovas D."/>
            <person name="Cerqueira G.C."/>
            <person name="Chen F."/>
            <person name="Chen W."/>
            <person name="Choi C."/>
            <person name="Clum A."/>
            <person name="Dos Santos R.A."/>
            <person name="Damasio A.R."/>
            <person name="Diallinas G."/>
            <person name="Emri T."/>
            <person name="Fekete E."/>
            <person name="Flipphi M."/>
            <person name="Freyberg S."/>
            <person name="Gallo A."/>
            <person name="Gournas C."/>
            <person name="Habgood R."/>
            <person name="Hainaut M."/>
            <person name="Harispe M.L."/>
            <person name="Henrissat B."/>
            <person name="Hilden K.S."/>
            <person name="Hope R."/>
            <person name="Hossain A."/>
            <person name="Karabika E."/>
            <person name="Karaffa L."/>
            <person name="Karanyi Z."/>
            <person name="Krasevec N."/>
            <person name="Kuo A."/>
            <person name="Kusch H."/>
            <person name="LaButti K."/>
            <person name="Lagendijk E.L."/>
            <person name="Lapidus A."/>
            <person name="Levasseur A."/>
            <person name="Lindquist E."/>
            <person name="Lipzen A."/>
            <person name="Logrieco A.F."/>
            <person name="MacCabe A."/>
            <person name="Maekelae M.R."/>
            <person name="Malavazi I."/>
            <person name="Melin P."/>
            <person name="Meyer V."/>
            <person name="Mielnichuk N."/>
            <person name="Miskei M."/>
            <person name="Molnar A.P."/>
            <person name="Mule G."/>
            <person name="Ngan C.Y."/>
            <person name="Orejas M."/>
            <person name="Orosz E."/>
            <person name="Ouedraogo J.P."/>
            <person name="Overkamp K.M."/>
            <person name="Park H.-S."/>
            <person name="Perrone G."/>
            <person name="Piumi F."/>
            <person name="Punt P.J."/>
            <person name="Ram A.F."/>
            <person name="Ramon A."/>
            <person name="Rauscher S."/>
            <person name="Record E."/>
            <person name="Riano-Pachon D.M."/>
            <person name="Robert V."/>
            <person name="Roehrig J."/>
            <person name="Ruller R."/>
            <person name="Salamov A."/>
            <person name="Salih N.S."/>
            <person name="Samson R.A."/>
            <person name="Sandor E."/>
            <person name="Sanguinetti M."/>
            <person name="Schuetze T."/>
            <person name="Sepcic K."/>
            <person name="Shelest E."/>
            <person name="Sherlock G."/>
            <person name="Sophianopoulou V."/>
            <person name="Squina F.M."/>
            <person name="Sun H."/>
            <person name="Susca A."/>
            <person name="Todd R.B."/>
            <person name="Tsang A."/>
            <person name="Unkles S.E."/>
            <person name="van de Wiele N."/>
            <person name="van Rossen-Uffink D."/>
            <person name="Oliveira J.V."/>
            <person name="Vesth T.C."/>
            <person name="Visser J."/>
            <person name="Yu J.-H."/>
            <person name="Zhou M."/>
            <person name="Andersen M.R."/>
            <person name="Archer D.B."/>
            <person name="Baker S.E."/>
            <person name="Benoit I."/>
            <person name="Brakhage A.A."/>
            <person name="Braus G.H."/>
            <person name="Fischer R."/>
            <person name="Frisvad J.C."/>
            <person name="Goldman G.H."/>
            <person name="Houbraken J."/>
            <person name="Oakley B."/>
            <person name="Pocsi I."/>
            <person name="Scazzocchio C."/>
            <person name="Seiboth B."/>
            <person name="vanKuyk P.A."/>
            <person name="Wortman J."/>
            <person name="Dyer P.S."/>
            <person name="Grigoriev I.V."/>
        </authorList>
    </citation>
    <scope>NUCLEOTIDE SEQUENCE [LARGE SCALE GENOMIC DNA]</scope>
    <source>
        <strain evidence="2">CBS 583.65</strain>
    </source>
</reference>
<dbReference type="OrthoDB" id="4177740at2759"/>